<evidence type="ECO:0000313" key="3">
    <source>
        <dbReference type="EMBL" id="HIZ30658.1"/>
    </source>
</evidence>
<sequence length="164" mass="17593">MKKLLCCILSLAVAFALAACGTAGEAEKTASEAGSSMPASSAPVSSEPASSAPASSGAALPEIEGYDVWEYEKDQCKVISYVRSDASSVEIYTSENPENIQVLDYMTKYEQKETTIAGVTVTLGYDGDMYLYARWEKDGQTYGVEDPLGMPESNMMSFLEAFLA</sequence>
<gene>
    <name evidence="3" type="ORF">H9813_05425</name>
</gene>
<comment type="caution">
    <text evidence="3">The sequence shown here is derived from an EMBL/GenBank/DDBJ whole genome shotgun (WGS) entry which is preliminary data.</text>
</comment>
<reference evidence="3" key="1">
    <citation type="journal article" date="2021" name="PeerJ">
        <title>Extensive microbial diversity within the chicken gut microbiome revealed by metagenomics and culture.</title>
        <authorList>
            <person name="Gilroy R."/>
            <person name="Ravi A."/>
            <person name="Getino M."/>
            <person name="Pursley I."/>
            <person name="Horton D.L."/>
            <person name="Alikhan N.F."/>
            <person name="Baker D."/>
            <person name="Gharbi K."/>
            <person name="Hall N."/>
            <person name="Watson M."/>
            <person name="Adriaenssens E.M."/>
            <person name="Foster-Nyarko E."/>
            <person name="Jarju S."/>
            <person name="Secka A."/>
            <person name="Antonio M."/>
            <person name="Oren A."/>
            <person name="Chaudhuri R.R."/>
            <person name="La Ragione R."/>
            <person name="Hildebrand F."/>
            <person name="Pallen M.J."/>
        </authorList>
    </citation>
    <scope>NUCLEOTIDE SEQUENCE</scope>
    <source>
        <strain evidence="3">ChiGjej4B4-18154</strain>
    </source>
</reference>
<keyword evidence="2" id="KW-0732">Signal</keyword>
<dbReference type="PROSITE" id="PS51257">
    <property type="entry name" value="PROKAR_LIPOPROTEIN"/>
    <property type="match status" value="1"/>
</dbReference>
<name>A0A9D2E3Q4_9FIRM</name>
<feature type="region of interest" description="Disordered" evidence="1">
    <location>
        <begin position="31"/>
        <end position="57"/>
    </location>
</feature>
<reference evidence="3" key="2">
    <citation type="submission" date="2021-04" db="EMBL/GenBank/DDBJ databases">
        <authorList>
            <person name="Gilroy R."/>
        </authorList>
    </citation>
    <scope>NUCLEOTIDE SEQUENCE</scope>
    <source>
        <strain evidence="3">ChiGjej4B4-18154</strain>
    </source>
</reference>
<dbReference type="AlphaFoldDB" id="A0A9D2E3Q4"/>
<proteinExistence type="predicted"/>
<feature type="signal peptide" evidence="2">
    <location>
        <begin position="1"/>
        <end position="18"/>
    </location>
</feature>
<evidence type="ECO:0000256" key="2">
    <source>
        <dbReference type="SAM" id="SignalP"/>
    </source>
</evidence>
<organism evidence="3 4">
    <name type="scientific">Candidatus Allofournierella merdipullorum</name>
    <dbReference type="NCBI Taxonomy" id="2838595"/>
    <lineage>
        <taxon>Bacteria</taxon>
        <taxon>Bacillati</taxon>
        <taxon>Bacillota</taxon>
        <taxon>Clostridia</taxon>
        <taxon>Eubacteriales</taxon>
        <taxon>Oscillospiraceae</taxon>
        <taxon>Allofournierella</taxon>
    </lineage>
</organism>
<accession>A0A9D2E3Q4</accession>
<dbReference type="EMBL" id="DXBV01000048">
    <property type="protein sequence ID" value="HIZ30658.1"/>
    <property type="molecule type" value="Genomic_DNA"/>
</dbReference>
<evidence type="ECO:0000313" key="4">
    <source>
        <dbReference type="Proteomes" id="UP000824035"/>
    </source>
</evidence>
<dbReference type="Proteomes" id="UP000824035">
    <property type="component" value="Unassembled WGS sequence"/>
</dbReference>
<feature type="chain" id="PRO_5038994038" description="DUF4367 domain-containing protein" evidence="2">
    <location>
        <begin position="19"/>
        <end position="164"/>
    </location>
</feature>
<evidence type="ECO:0000256" key="1">
    <source>
        <dbReference type="SAM" id="MobiDB-lite"/>
    </source>
</evidence>
<protein>
    <recommendedName>
        <fullName evidence="5">DUF4367 domain-containing protein</fullName>
    </recommendedName>
</protein>
<evidence type="ECO:0008006" key="5">
    <source>
        <dbReference type="Google" id="ProtNLM"/>
    </source>
</evidence>